<dbReference type="Gene3D" id="1.10.1760.20">
    <property type="match status" value="1"/>
</dbReference>
<evidence type="ECO:0000256" key="6">
    <source>
        <dbReference type="ARBA" id="ARBA00022989"/>
    </source>
</evidence>
<dbReference type="Pfam" id="PF12822">
    <property type="entry name" value="ECF_trnsprt"/>
    <property type="match status" value="1"/>
</dbReference>
<dbReference type="PANTHER" id="PTHR38438:SF1">
    <property type="entry name" value="RIBOFLAVIN TRANSPORTER RIBU"/>
    <property type="match status" value="1"/>
</dbReference>
<evidence type="ECO:0000313" key="9">
    <source>
        <dbReference type="EMBL" id="SEU13660.1"/>
    </source>
</evidence>
<keyword evidence="4" id="KW-1003">Cell membrane</keyword>
<dbReference type="InterPro" id="IPR025720">
    <property type="entry name" value="RibU"/>
</dbReference>
<evidence type="ECO:0000256" key="4">
    <source>
        <dbReference type="ARBA" id="ARBA00022475"/>
    </source>
</evidence>
<dbReference type="InterPro" id="IPR024529">
    <property type="entry name" value="ECF_trnsprt_substrate-spec"/>
</dbReference>
<comment type="subcellular location">
    <subcellularLocation>
        <location evidence="1">Cell membrane</location>
        <topology evidence="1">Multi-pass membrane protein</topology>
    </subcellularLocation>
</comment>
<keyword evidence="7 8" id="KW-0472">Membrane</keyword>
<keyword evidence="10" id="KW-1185">Reference proteome</keyword>
<name>A0A1I0JST0_9FIRM</name>
<evidence type="ECO:0000256" key="2">
    <source>
        <dbReference type="ARBA" id="ARBA00005540"/>
    </source>
</evidence>
<proteinExistence type="inferred from homology"/>
<accession>A0A1I0JST0</accession>
<dbReference type="AlphaFoldDB" id="A0A1I0JST0"/>
<evidence type="ECO:0000256" key="3">
    <source>
        <dbReference type="ARBA" id="ARBA00022448"/>
    </source>
</evidence>
<dbReference type="STRING" id="460384.SAMN05216313_13511"/>
<feature type="transmembrane region" description="Helical" evidence="8">
    <location>
        <begin position="54"/>
        <end position="78"/>
    </location>
</feature>
<feature type="transmembrane region" description="Helical" evidence="8">
    <location>
        <begin position="119"/>
        <end position="139"/>
    </location>
</feature>
<keyword evidence="3" id="KW-0813">Transport</keyword>
<dbReference type="PANTHER" id="PTHR38438">
    <property type="entry name" value="RIBOFLAVIN TRANSPORTER RIBU"/>
    <property type="match status" value="1"/>
</dbReference>
<gene>
    <name evidence="9" type="ORF">SAMN05216313_13511</name>
</gene>
<evidence type="ECO:0000313" key="10">
    <source>
        <dbReference type="Proteomes" id="UP000198508"/>
    </source>
</evidence>
<keyword evidence="5 8" id="KW-0812">Transmembrane</keyword>
<dbReference type="RefSeq" id="WP_092369923.1">
    <property type="nucleotide sequence ID" value="NZ_DAINWJ010000167.1"/>
</dbReference>
<sequence>MNSNANVTANTKSGTDVRTKRITTVGMLCAIAFLMVLFFRIPVVLFLSYEPKDVMITIGGFMFGPWTAMVISVIVSFIEMATISSTGIIGCVMNILASCCFACPAAYLYKRDHTLKGAAIGLVSGIVLATIAMLLWNYLLTPIYMGYPRDAVEALLVPVFLPFNLFKGGLNTAFVLLLYKPIVTALRKAGLVPPSVHNVKQHNMGVLLVVGLIFVTCVLMFVTLKG</sequence>
<reference evidence="10" key="1">
    <citation type="submission" date="2016-10" db="EMBL/GenBank/DDBJ databases">
        <authorList>
            <person name="Varghese N."/>
            <person name="Submissions S."/>
        </authorList>
    </citation>
    <scope>NUCLEOTIDE SEQUENCE [LARGE SCALE GENOMIC DNA]</scope>
    <source>
        <strain evidence="10">NLAE-zl-G277</strain>
    </source>
</reference>
<evidence type="ECO:0000256" key="7">
    <source>
        <dbReference type="ARBA" id="ARBA00023136"/>
    </source>
</evidence>
<evidence type="ECO:0000256" key="8">
    <source>
        <dbReference type="SAM" id="Phobius"/>
    </source>
</evidence>
<dbReference type="GO" id="GO:0005886">
    <property type="term" value="C:plasma membrane"/>
    <property type="evidence" value="ECO:0007669"/>
    <property type="project" value="UniProtKB-SubCell"/>
</dbReference>
<feature type="transmembrane region" description="Helical" evidence="8">
    <location>
        <begin position="205"/>
        <end position="224"/>
    </location>
</feature>
<feature type="transmembrane region" description="Helical" evidence="8">
    <location>
        <begin position="84"/>
        <end position="107"/>
    </location>
</feature>
<keyword evidence="6 8" id="KW-1133">Transmembrane helix</keyword>
<dbReference type="GeneID" id="93277823"/>
<dbReference type="GO" id="GO:0032217">
    <property type="term" value="F:riboflavin transmembrane transporter activity"/>
    <property type="evidence" value="ECO:0007669"/>
    <property type="project" value="InterPro"/>
</dbReference>
<dbReference type="EMBL" id="FOIM01000035">
    <property type="protein sequence ID" value="SEU13660.1"/>
    <property type="molecule type" value="Genomic_DNA"/>
</dbReference>
<evidence type="ECO:0000256" key="1">
    <source>
        <dbReference type="ARBA" id="ARBA00004651"/>
    </source>
</evidence>
<protein>
    <submittedName>
        <fullName evidence="9">Riboflavin transporter FmnP</fullName>
    </submittedName>
</protein>
<dbReference type="Proteomes" id="UP000198508">
    <property type="component" value="Unassembled WGS sequence"/>
</dbReference>
<evidence type="ECO:0000256" key="5">
    <source>
        <dbReference type="ARBA" id="ARBA00022692"/>
    </source>
</evidence>
<comment type="similarity">
    <text evidence="2">Belongs to the prokaryotic riboflavin transporter (P-RFT) (TC 2.A.87) family.</text>
</comment>
<feature type="transmembrane region" description="Helical" evidence="8">
    <location>
        <begin position="25"/>
        <end position="47"/>
    </location>
</feature>
<organism evidence="9 10">
    <name type="scientific">Enterocloster lavalensis</name>
    <dbReference type="NCBI Taxonomy" id="460384"/>
    <lineage>
        <taxon>Bacteria</taxon>
        <taxon>Bacillati</taxon>
        <taxon>Bacillota</taxon>
        <taxon>Clostridia</taxon>
        <taxon>Lachnospirales</taxon>
        <taxon>Lachnospiraceae</taxon>
        <taxon>Enterocloster</taxon>
    </lineage>
</organism>